<dbReference type="AlphaFoldDB" id="A0A8J8TAQ7"/>
<feature type="compositionally biased region" description="Low complexity" evidence="1">
    <location>
        <begin position="164"/>
        <end position="173"/>
    </location>
</feature>
<accession>A0A8J8TAQ7</accession>
<dbReference type="EMBL" id="RRYP01000329">
    <property type="protein sequence ID" value="TNV87588.1"/>
    <property type="molecule type" value="Genomic_DNA"/>
</dbReference>
<feature type="region of interest" description="Disordered" evidence="1">
    <location>
        <begin position="164"/>
        <end position="195"/>
    </location>
</feature>
<sequence>MRKLLRAKRNQSQRVGPESMRFMYRKHTLTSTEKTKFERQFQNSQPVLLNRKKSISPSDPQRFVEYYSIRMKQNLKNMNDAKFEKGSRDDNTGEINQSEAEQTSWNWAIQDPLITPSKAWVLGEKRCRSSRCLAQPTKKRKRGHWLYLLQPLLRRNQLRINLPRASACSPRSQSRQERSARRKRKKRLKRIRTPL</sequence>
<organism evidence="2 3">
    <name type="scientific">Halteria grandinella</name>
    <dbReference type="NCBI Taxonomy" id="5974"/>
    <lineage>
        <taxon>Eukaryota</taxon>
        <taxon>Sar</taxon>
        <taxon>Alveolata</taxon>
        <taxon>Ciliophora</taxon>
        <taxon>Intramacronucleata</taxon>
        <taxon>Spirotrichea</taxon>
        <taxon>Stichotrichia</taxon>
        <taxon>Sporadotrichida</taxon>
        <taxon>Halteriidae</taxon>
        <taxon>Halteria</taxon>
    </lineage>
</organism>
<dbReference type="Proteomes" id="UP000785679">
    <property type="component" value="Unassembled WGS sequence"/>
</dbReference>
<feature type="compositionally biased region" description="Basic residues" evidence="1">
    <location>
        <begin position="180"/>
        <end position="195"/>
    </location>
</feature>
<protein>
    <submittedName>
        <fullName evidence="2">Uncharacterized protein</fullName>
    </submittedName>
</protein>
<evidence type="ECO:0000313" key="3">
    <source>
        <dbReference type="Proteomes" id="UP000785679"/>
    </source>
</evidence>
<keyword evidence="3" id="KW-1185">Reference proteome</keyword>
<comment type="caution">
    <text evidence="2">The sequence shown here is derived from an EMBL/GenBank/DDBJ whole genome shotgun (WGS) entry which is preliminary data.</text>
</comment>
<reference evidence="2" key="1">
    <citation type="submission" date="2019-06" db="EMBL/GenBank/DDBJ databases">
        <authorList>
            <person name="Zheng W."/>
        </authorList>
    </citation>
    <scope>NUCLEOTIDE SEQUENCE</scope>
    <source>
        <strain evidence="2">QDHG01</strain>
    </source>
</reference>
<evidence type="ECO:0000256" key="1">
    <source>
        <dbReference type="SAM" id="MobiDB-lite"/>
    </source>
</evidence>
<proteinExistence type="predicted"/>
<evidence type="ECO:0000313" key="2">
    <source>
        <dbReference type="EMBL" id="TNV87588.1"/>
    </source>
</evidence>
<gene>
    <name evidence="2" type="ORF">FGO68_gene17234</name>
</gene>
<name>A0A8J8TAQ7_HALGN</name>